<name>A0A6A6V3E1_9PLEO</name>
<gene>
    <name evidence="2" type="ORF">M011DRAFT_469801</name>
</gene>
<evidence type="ECO:0000313" key="3">
    <source>
        <dbReference type="Proteomes" id="UP000799440"/>
    </source>
</evidence>
<evidence type="ECO:0008006" key="4">
    <source>
        <dbReference type="Google" id="ProtNLM"/>
    </source>
</evidence>
<dbReference type="OrthoDB" id="3883941at2759"/>
<keyword evidence="3" id="KW-1185">Reference proteome</keyword>
<feature type="region of interest" description="Disordered" evidence="1">
    <location>
        <begin position="1"/>
        <end position="50"/>
    </location>
</feature>
<dbReference type="AlphaFoldDB" id="A0A6A6V3E1"/>
<evidence type="ECO:0000313" key="2">
    <source>
        <dbReference type="EMBL" id="KAF2745088.1"/>
    </source>
</evidence>
<dbReference type="Proteomes" id="UP000799440">
    <property type="component" value="Unassembled WGS sequence"/>
</dbReference>
<proteinExistence type="predicted"/>
<protein>
    <recommendedName>
        <fullName evidence="4">Apolipoprotein/apolipophorin</fullName>
    </recommendedName>
</protein>
<accession>A0A6A6V3E1</accession>
<feature type="compositionally biased region" description="Low complexity" evidence="1">
    <location>
        <begin position="29"/>
        <end position="42"/>
    </location>
</feature>
<sequence>MIQRRFTSNAATAARTLRRPAPRSINVRPRFQQQPRFQSTTSNASANAPQGTSPAVIGALTGSLATLTIGYIFYRQSGAKELLTATKKTKEYVNTATTKIKESTPEPNEALNWLRQMAQSYAAFIPGARGYVDSAFDDLDAIRAKHGDEVDQIVSEAYDELRDVMGKGDLSLLTAQKAWSVLMKHLGRIGDLAGDAAQQIMDNHPQLKEKVGGNLDYLKEMGDQYGPEAKKEVQRTYDQISDIVKTGMSPANIEKIRSVINEKVEKLKKLGDEAYDQALEKAQPYLEKSPEVKKFVDENKDALKRGNIGELANKIKKAVESGDMGDLEGVAKKYAKKAKDSGFGGLDQYLNKIPGGKEVIPKLTQLQEVAEKHGEEAEKILKDAVKEIGEVLKKRGDEAQELAKKAKEDSKK</sequence>
<organism evidence="2 3">
    <name type="scientific">Sporormia fimetaria CBS 119925</name>
    <dbReference type="NCBI Taxonomy" id="1340428"/>
    <lineage>
        <taxon>Eukaryota</taxon>
        <taxon>Fungi</taxon>
        <taxon>Dikarya</taxon>
        <taxon>Ascomycota</taxon>
        <taxon>Pezizomycotina</taxon>
        <taxon>Dothideomycetes</taxon>
        <taxon>Pleosporomycetidae</taxon>
        <taxon>Pleosporales</taxon>
        <taxon>Sporormiaceae</taxon>
        <taxon>Sporormia</taxon>
    </lineage>
</organism>
<reference evidence="2" key="1">
    <citation type="journal article" date="2020" name="Stud. Mycol.">
        <title>101 Dothideomycetes genomes: a test case for predicting lifestyles and emergence of pathogens.</title>
        <authorList>
            <person name="Haridas S."/>
            <person name="Albert R."/>
            <person name="Binder M."/>
            <person name="Bloem J."/>
            <person name="Labutti K."/>
            <person name="Salamov A."/>
            <person name="Andreopoulos B."/>
            <person name="Baker S."/>
            <person name="Barry K."/>
            <person name="Bills G."/>
            <person name="Bluhm B."/>
            <person name="Cannon C."/>
            <person name="Castanera R."/>
            <person name="Culley D."/>
            <person name="Daum C."/>
            <person name="Ezra D."/>
            <person name="Gonzalez J."/>
            <person name="Henrissat B."/>
            <person name="Kuo A."/>
            <person name="Liang C."/>
            <person name="Lipzen A."/>
            <person name="Lutzoni F."/>
            <person name="Magnuson J."/>
            <person name="Mondo S."/>
            <person name="Nolan M."/>
            <person name="Ohm R."/>
            <person name="Pangilinan J."/>
            <person name="Park H.-J."/>
            <person name="Ramirez L."/>
            <person name="Alfaro M."/>
            <person name="Sun H."/>
            <person name="Tritt A."/>
            <person name="Yoshinaga Y."/>
            <person name="Zwiers L.-H."/>
            <person name="Turgeon B."/>
            <person name="Goodwin S."/>
            <person name="Spatafora J."/>
            <person name="Crous P."/>
            <person name="Grigoriev I."/>
        </authorList>
    </citation>
    <scope>NUCLEOTIDE SEQUENCE</scope>
    <source>
        <strain evidence="2">CBS 119925</strain>
    </source>
</reference>
<evidence type="ECO:0000256" key="1">
    <source>
        <dbReference type="SAM" id="MobiDB-lite"/>
    </source>
</evidence>
<dbReference type="EMBL" id="MU006584">
    <property type="protein sequence ID" value="KAF2745088.1"/>
    <property type="molecule type" value="Genomic_DNA"/>
</dbReference>